<evidence type="ECO:0000313" key="8">
    <source>
        <dbReference type="EMBL" id="EAT44558.1"/>
    </source>
</evidence>
<evidence type="ECO:0000256" key="4">
    <source>
        <dbReference type="PIRSR" id="PIRSR640255-1"/>
    </source>
</evidence>
<dbReference type="PANTHER" id="PTHR13966:SF19">
    <property type="entry name" value="NUCLEASE EXOG, MITOCHONDRIAL"/>
    <property type="match status" value="1"/>
</dbReference>
<feature type="active site" description="Proton acceptor" evidence="4">
    <location>
        <position position="240"/>
    </location>
</feature>
<dbReference type="EMBL" id="CH477292">
    <property type="protein sequence ID" value="EAT44558.1"/>
    <property type="molecule type" value="Genomic_DNA"/>
</dbReference>
<feature type="chain" id="PRO_5036461056" evidence="6">
    <location>
        <begin position="19"/>
        <end position="415"/>
    </location>
</feature>
<feature type="binding site" evidence="5">
    <location>
        <position position="270"/>
    </location>
    <ligand>
        <name>Mg(2+)</name>
        <dbReference type="ChEBI" id="CHEBI:18420"/>
        <note>catalytic</note>
    </ligand>
</feature>
<dbReference type="GO" id="GO:0005634">
    <property type="term" value="C:nucleus"/>
    <property type="evidence" value="ECO:0007669"/>
    <property type="project" value="TreeGrafter"/>
</dbReference>
<evidence type="ECO:0000256" key="5">
    <source>
        <dbReference type="PIRSR" id="PIRSR640255-2"/>
    </source>
</evidence>
<dbReference type="GO" id="GO:0003676">
    <property type="term" value="F:nucleic acid binding"/>
    <property type="evidence" value="ECO:0007669"/>
    <property type="project" value="InterPro"/>
</dbReference>
<evidence type="ECO:0000256" key="1">
    <source>
        <dbReference type="ARBA" id="ARBA00010052"/>
    </source>
</evidence>
<keyword evidence="6" id="KW-0732">Signal</keyword>
<reference evidence="8" key="2">
    <citation type="journal article" date="2007" name="Science">
        <title>Genome sequence of Aedes aegypti, a major arbovirus vector.</title>
        <authorList>
            <person name="Nene V."/>
            <person name="Wortman J.R."/>
            <person name="Lawson D."/>
            <person name="Haas B."/>
            <person name="Kodira C."/>
            <person name="Tu Z.J."/>
            <person name="Loftus B."/>
            <person name="Xi Z."/>
            <person name="Megy K."/>
            <person name="Grabherr M."/>
            <person name="Ren Q."/>
            <person name="Zdobnov E.M."/>
            <person name="Lobo N.F."/>
            <person name="Campbell K.S."/>
            <person name="Brown S.E."/>
            <person name="Bonaldo M.F."/>
            <person name="Zhu J."/>
            <person name="Sinkins S.P."/>
            <person name="Hogenkamp D.G."/>
            <person name="Amedeo P."/>
            <person name="Arensburger P."/>
            <person name="Atkinson P.W."/>
            <person name="Bidwell S."/>
            <person name="Biedler J."/>
            <person name="Birney E."/>
            <person name="Bruggner R.V."/>
            <person name="Costas J."/>
            <person name="Coy M.R."/>
            <person name="Crabtree J."/>
            <person name="Crawford M."/>
            <person name="Debruyn B."/>
            <person name="Decaprio D."/>
            <person name="Eiglmeier K."/>
            <person name="Eisenstadt E."/>
            <person name="El-Dorry H."/>
            <person name="Gelbart W.M."/>
            <person name="Gomes S.L."/>
            <person name="Hammond M."/>
            <person name="Hannick L.I."/>
            <person name="Hogan J.R."/>
            <person name="Holmes M.H."/>
            <person name="Jaffe D."/>
            <person name="Johnston J.S."/>
            <person name="Kennedy R.C."/>
            <person name="Koo H."/>
            <person name="Kravitz S."/>
            <person name="Kriventseva E.V."/>
            <person name="Kulp D."/>
            <person name="Labutti K."/>
            <person name="Lee E."/>
            <person name="Li S."/>
            <person name="Lovin D.D."/>
            <person name="Mao C."/>
            <person name="Mauceli E."/>
            <person name="Menck C.F."/>
            <person name="Miller J.R."/>
            <person name="Montgomery P."/>
            <person name="Mori A."/>
            <person name="Nascimento A.L."/>
            <person name="Naveira H.F."/>
            <person name="Nusbaum C."/>
            <person name="O'leary S."/>
            <person name="Orvis J."/>
            <person name="Pertea M."/>
            <person name="Quesneville H."/>
            <person name="Reidenbach K.R."/>
            <person name="Rogers Y.H."/>
            <person name="Roth C.W."/>
            <person name="Schneider J.R."/>
            <person name="Schatz M."/>
            <person name="Shumway M."/>
            <person name="Stanke M."/>
            <person name="Stinson E.O."/>
            <person name="Tubio J.M."/>
            <person name="Vanzee J.P."/>
            <person name="Verjovski-Almeida S."/>
            <person name="Werner D."/>
            <person name="White O."/>
            <person name="Wyder S."/>
            <person name="Zeng Q."/>
            <person name="Zhao Q."/>
            <person name="Zhao Y."/>
            <person name="Hill C.A."/>
            <person name="Raikhel A.S."/>
            <person name="Soares M.B."/>
            <person name="Knudson D.L."/>
            <person name="Lee N.H."/>
            <person name="Galagan J."/>
            <person name="Salzberg S.L."/>
            <person name="Paulsen I.T."/>
            <person name="Dimopoulos G."/>
            <person name="Collins F.H."/>
            <person name="Birren B."/>
            <person name="Fraser-Liggett C.M."/>
            <person name="Severson D.W."/>
        </authorList>
    </citation>
    <scope>NUCLEOTIDE SEQUENCE [LARGE SCALE GENOMIC DNA]</scope>
    <source>
        <strain evidence="8">Liverpool</strain>
    </source>
</reference>
<dbReference type="InterPro" id="IPR040255">
    <property type="entry name" value="Non-specific_endonuclease"/>
</dbReference>
<dbReference type="GO" id="GO:0005743">
    <property type="term" value="C:mitochondrial inner membrane"/>
    <property type="evidence" value="ECO:0007669"/>
    <property type="project" value="TreeGrafter"/>
</dbReference>
<dbReference type="InterPro" id="IPR044925">
    <property type="entry name" value="His-Me_finger_sf"/>
</dbReference>
<dbReference type="GO" id="GO:0006309">
    <property type="term" value="P:apoptotic DNA fragmentation"/>
    <property type="evidence" value="ECO:0007669"/>
    <property type="project" value="TreeGrafter"/>
</dbReference>
<dbReference type="GO" id="GO:0000014">
    <property type="term" value="F:single-stranded DNA endodeoxyribonuclease activity"/>
    <property type="evidence" value="ECO:0007669"/>
    <property type="project" value="TreeGrafter"/>
</dbReference>
<keyword evidence="3" id="KW-0378">Hydrolase</keyword>
<evidence type="ECO:0000313" key="9">
    <source>
        <dbReference type="Proteomes" id="UP000682892"/>
    </source>
</evidence>
<dbReference type="PANTHER" id="PTHR13966">
    <property type="entry name" value="ENDONUCLEASE RELATED"/>
    <property type="match status" value="1"/>
</dbReference>
<dbReference type="Gene3D" id="3.40.570.10">
    <property type="entry name" value="Extracellular Endonuclease, subunit A"/>
    <property type="match status" value="1"/>
</dbReference>
<evidence type="ECO:0000256" key="2">
    <source>
        <dbReference type="ARBA" id="ARBA00022722"/>
    </source>
</evidence>
<dbReference type="InterPro" id="IPR044929">
    <property type="entry name" value="DNA/RNA_non-sp_Endonuclease_sf"/>
</dbReference>
<sequence length="415" mass="47543">MAQFTILVTFLILLGARSESKELPSKVSDNQRFAPSCSININTQLPRPQPLLLIPGTEEFRYPATSNRLLRLNPGETVELVCSNGFNLAPSKNSIIVSCVIDTVFNYDSTMRQFSDFSCRQIWYSSARRTYEPCENSSSIIQIGFDLGARFPKIMDICHNEETFENHWIKHEMYAANAGYQSSNPRPNWYQGDFYPGIDTNYLYTVNKQRQTIAQILQSQDLADDIVRDVNSGIYMARGHIAARVDFIYGTQQNATFWFLVVAPQWQNFNDGNWLRVEEQVRVFIAARNLNVTVYGGTYGAHTQTDANGDQQPIFLDYDPNGVQRLPAPKIYYKILHDERNQAGIALVGVNDIHITSMEQIEEQYMFCEDIGDKVSWINWERRNFKKGFAYACEVNPFLKRIGHLAHLDVPNLLI</sequence>
<dbReference type="Pfam" id="PF01223">
    <property type="entry name" value="Endonuclease_NS"/>
    <property type="match status" value="1"/>
</dbReference>
<keyword evidence="5" id="KW-0479">Metal-binding</keyword>
<dbReference type="GO" id="GO:0004521">
    <property type="term" value="F:RNA endonuclease activity"/>
    <property type="evidence" value="ECO:0007669"/>
    <property type="project" value="TreeGrafter"/>
</dbReference>
<evidence type="ECO:0000259" key="7">
    <source>
        <dbReference type="SMART" id="SM00892"/>
    </source>
</evidence>
<feature type="domain" description="DNA/RNA non-specific endonuclease/pyrophosphatase/phosphodiesterase" evidence="7">
    <location>
        <begin position="151"/>
        <end position="398"/>
    </location>
</feature>
<feature type="signal peptide" evidence="6">
    <location>
        <begin position="1"/>
        <end position="18"/>
    </location>
</feature>
<reference evidence="8" key="1">
    <citation type="submission" date="2005-10" db="EMBL/GenBank/DDBJ databases">
        <authorList>
            <person name="Loftus B.J."/>
            <person name="Nene V.M."/>
            <person name="Hannick L.I."/>
            <person name="Bidwell S."/>
            <person name="Haas B."/>
            <person name="Amedeo P."/>
            <person name="Orvis J."/>
            <person name="Wortman J.R."/>
            <person name="White O.R."/>
            <person name="Salzberg S."/>
            <person name="Shumway M."/>
            <person name="Koo H."/>
            <person name="Zhao Y."/>
            <person name="Holmes M."/>
            <person name="Miller J."/>
            <person name="Schatz M."/>
            <person name="Pop M."/>
            <person name="Pai G."/>
            <person name="Utterback T."/>
            <person name="Rogers Y.-H."/>
            <person name="Kravitz S."/>
            <person name="Fraser C.M."/>
        </authorList>
    </citation>
    <scope>NUCLEOTIDE SEQUENCE</scope>
    <source>
        <strain evidence="8">Liverpool</strain>
    </source>
</reference>
<dbReference type="InterPro" id="IPR001604">
    <property type="entry name" value="Endo_G_ENPP1-like_dom"/>
</dbReference>
<dbReference type="GO" id="GO:0046872">
    <property type="term" value="F:metal ion binding"/>
    <property type="evidence" value="ECO:0007669"/>
    <property type="project" value="UniProtKB-KW"/>
</dbReference>
<reference evidence="8" key="3">
    <citation type="submission" date="2012-09" db="EMBL/GenBank/DDBJ databases">
        <authorList>
            <consortium name="VectorBase"/>
        </authorList>
    </citation>
    <scope>NUCLEOTIDE SEQUENCE</scope>
    <source>
        <strain evidence="8">Liverpool</strain>
    </source>
</reference>
<accession>A0A1S4F6Y7</accession>
<protein>
    <submittedName>
        <fullName evidence="8">AAEL004103-PA</fullName>
    </submittedName>
</protein>
<dbReference type="SUPFAM" id="SSF54060">
    <property type="entry name" value="His-Me finger endonucleases"/>
    <property type="match status" value="1"/>
</dbReference>
<dbReference type="AlphaFoldDB" id="A0A1S4F6Y7"/>
<keyword evidence="2" id="KW-0540">Nuclease</keyword>
<dbReference type="Proteomes" id="UP000682892">
    <property type="component" value="Chromosome 3"/>
</dbReference>
<keyword evidence="3" id="KW-0255">Endonuclease</keyword>
<dbReference type="OrthoDB" id="5960141at2759"/>
<gene>
    <name evidence="8" type="ORF">AaeL_AAEL004103</name>
</gene>
<evidence type="ECO:0000256" key="3">
    <source>
        <dbReference type="ARBA" id="ARBA00022759"/>
    </source>
</evidence>
<dbReference type="KEGG" id="aag:5564111"/>
<name>A0A1S4F6Y7_AEDAE</name>
<dbReference type="FunFam" id="3.40.570.10:FF:000007">
    <property type="entry name" value="Alkaline nuclease"/>
    <property type="match status" value="1"/>
</dbReference>
<dbReference type="SMART" id="SM00892">
    <property type="entry name" value="Endonuclease_NS"/>
    <property type="match status" value="1"/>
</dbReference>
<proteinExistence type="inferred from homology"/>
<comment type="similarity">
    <text evidence="1">Belongs to the DNA/RNA non-specific endonuclease family.</text>
</comment>
<evidence type="ECO:0000256" key="6">
    <source>
        <dbReference type="SAM" id="SignalP"/>
    </source>
</evidence>
<organism evidence="8 9">
    <name type="scientific">Aedes aegypti</name>
    <name type="common">Yellowfever mosquito</name>
    <name type="synonym">Culex aegypti</name>
    <dbReference type="NCBI Taxonomy" id="7159"/>
    <lineage>
        <taxon>Eukaryota</taxon>
        <taxon>Metazoa</taxon>
        <taxon>Ecdysozoa</taxon>
        <taxon>Arthropoda</taxon>
        <taxon>Hexapoda</taxon>
        <taxon>Insecta</taxon>
        <taxon>Pterygota</taxon>
        <taxon>Neoptera</taxon>
        <taxon>Endopterygota</taxon>
        <taxon>Diptera</taxon>
        <taxon>Nematocera</taxon>
        <taxon>Culicoidea</taxon>
        <taxon>Culicidae</taxon>
        <taxon>Culicinae</taxon>
        <taxon>Aedini</taxon>
        <taxon>Aedes</taxon>
        <taxon>Stegomyia</taxon>
    </lineage>
</organism>
<dbReference type="OMA" id="ICNDVSD"/>